<dbReference type="Gene3D" id="1.20.1530.20">
    <property type="match status" value="1"/>
</dbReference>
<evidence type="ECO:0000256" key="6">
    <source>
        <dbReference type="ARBA" id="ARBA00022989"/>
    </source>
</evidence>
<name>A0ABW8SZV1_9CLOT</name>
<evidence type="ECO:0000313" key="10">
    <source>
        <dbReference type="Proteomes" id="UP001623591"/>
    </source>
</evidence>
<organism evidence="9 10">
    <name type="scientific">Candidatus Clostridium stratigraminis</name>
    <dbReference type="NCBI Taxonomy" id="3381661"/>
    <lineage>
        <taxon>Bacteria</taxon>
        <taxon>Bacillati</taxon>
        <taxon>Bacillota</taxon>
        <taxon>Clostridia</taxon>
        <taxon>Eubacteriales</taxon>
        <taxon>Clostridiaceae</taxon>
        <taxon>Clostridium</taxon>
    </lineage>
</organism>
<evidence type="ECO:0000256" key="5">
    <source>
        <dbReference type="ARBA" id="ARBA00022692"/>
    </source>
</evidence>
<feature type="transmembrane region" description="Helical" evidence="8">
    <location>
        <begin position="6"/>
        <end position="24"/>
    </location>
</feature>
<dbReference type="PANTHER" id="PTHR36838:SF1">
    <property type="entry name" value="SLR1864 PROTEIN"/>
    <property type="match status" value="1"/>
</dbReference>
<evidence type="ECO:0000256" key="7">
    <source>
        <dbReference type="ARBA" id="ARBA00023136"/>
    </source>
</evidence>
<keyword evidence="7 8" id="KW-0472">Membrane</keyword>
<feature type="transmembrane region" description="Helical" evidence="8">
    <location>
        <begin position="103"/>
        <end position="123"/>
    </location>
</feature>
<reference evidence="9 10" key="1">
    <citation type="submission" date="2024-11" db="EMBL/GenBank/DDBJ databases">
        <authorList>
            <person name="Heng Y.C."/>
            <person name="Lim A.C.H."/>
            <person name="Lee J.K.Y."/>
            <person name="Kittelmann S."/>
        </authorList>
    </citation>
    <scope>NUCLEOTIDE SEQUENCE [LARGE SCALE GENOMIC DNA]</scope>
    <source>
        <strain evidence="9 10">WILCCON 0185</strain>
    </source>
</reference>
<feature type="transmembrane region" description="Helical" evidence="8">
    <location>
        <begin position="129"/>
        <end position="149"/>
    </location>
</feature>
<evidence type="ECO:0000256" key="8">
    <source>
        <dbReference type="SAM" id="Phobius"/>
    </source>
</evidence>
<sequence>MVLLNAMQSILSILLMISIGYILALKGWFKEEDSKLFSKIVINLSLPALMLSNMLDNFTKENITHAGKGFIIPFVSMIVCFLISIVFTKLLRVAPERRGTFQCMFFLSNTIFIGLPVNLALFGEQSVPYVLYYYFSNTTIFWTLGVNLISKDGGARKESLFNKETLKRILTPPLIGFISALILIILNIHLPKFIIDSCKYLGSLTTPLSMLFIGIVISSISFKSFKFDKDMLFIILGRFLVSPIVTYGFTLLFSAPLIMKDVFTIQAALPVMANAAIVTNEYGADYEYAAVMIAITTILSLIFIPIYRVLI</sequence>
<dbReference type="PANTHER" id="PTHR36838">
    <property type="entry name" value="AUXIN EFFLUX CARRIER FAMILY PROTEIN"/>
    <property type="match status" value="1"/>
</dbReference>
<feature type="transmembrane region" description="Helical" evidence="8">
    <location>
        <begin position="70"/>
        <end position="91"/>
    </location>
</feature>
<evidence type="ECO:0000313" key="9">
    <source>
        <dbReference type="EMBL" id="MFL0245863.1"/>
    </source>
</evidence>
<feature type="transmembrane region" description="Helical" evidence="8">
    <location>
        <begin position="200"/>
        <end position="220"/>
    </location>
</feature>
<evidence type="ECO:0000256" key="4">
    <source>
        <dbReference type="ARBA" id="ARBA00022475"/>
    </source>
</evidence>
<comment type="caution">
    <text evidence="9">The sequence shown here is derived from an EMBL/GenBank/DDBJ whole genome shotgun (WGS) entry which is preliminary data.</text>
</comment>
<keyword evidence="4" id="KW-1003">Cell membrane</keyword>
<keyword evidence="5 8" id="KW-0812">Transmembrane</keyword>
<evidence type="ECO:0000256" key="2">
    <source>
        <dbReference type="ARBA" id="ARBA00010145"/>
    </source>
</evidence>
<dbReference type="Proteomes" id="UP001623591">
    <property type="component" value="Unassembled WGS sequence"/>
</dbReference>
<keyword evidence="3" id="KW-0813">Transport</keyword>
<comment type="subcellular location">
    <subcellularLocation>
        <location evidence="1">Cell membrane</location>
        <topology evidence="1">Multi-pass membrane protein</topology>
    </subcellularLocation>
</comment>
<keyword evidence="10" id="KW-1185">Reference proteome</keyword>
<dbReference type="EMBL" id="JBJHZZ010000001">
    <property type="protein sequence ID" value="MFL0245863.1"/>
    <property type="molecule type" value="Genomic_DNA"/>
</dbReference>
<dbReference type="InterPro" id="IPR038770">
    <property type="entry name" value="Na+/solute_symporter_sf"/>
</dbReference>
<comment type="similarity">
    <text evidence="2">Belongs to the auxin efflux carrier (TC 2.A.69) family.</text>
</comment>
<accession>A0ABW8SZV1</accession>
<keyword evidence="6 8" id="KW-1133">Transmembrane helix</keyword>
<feature type="transmembrane region" description="Helical" evidence="8">
    <location>
        <begin position="169"/>
        <end position="188"/>
    </location>
</feature>
<proteinExistence type="inferred from homology"/>
<dbReference type="InterPro" id="IPR004776">
    <property type="entry name" value="Mem_transp_PIN-like"/>
</dbReference>
<dbReference type="Pfam" id="PF03547">
    <property type="entry name" value="Mem_trans"/>
    <property type="match status" value="1"/>
</dbReference>
<dbReference type="RefSeq" id="WP_406768318.1">
    <property type="nucleotide sequence ID" value="NZ_JBJHZZ010000001.1"/>
</dbReference>
<feature type="transmembrane region" description="Helical" evidence="8">
    <location>
        <begin position="288"/>
        <end position="310"/>
    </location>
</feature>
<protein>
    <submittedName>
        <fullName evidence="9">AEC family transporter</fullName>
    </submittedName>
</protein>
<feature type="transmembrane region" description="Helical" evidence="8">
    <location>
        <begin position="36"/>
        <end position="55"/>
    </location>
</feature>
<gene>
    <name evidence="9" type="ORF">ACJDUG_02585</name>
</gene>
<evidence type="ECO:0000256" key="1">
    <source>
        <dbReference type="ARBA" id="ARBA00004651"/>
    </source>
</evidence>
<evidence type="ECO:0000256" key="3">
    <source>
        <dbReference type="ARBA" id="ARBA00022448"/>
    </source>
</evidence>
<feature type="transmembrane region" description="Helical" evidence="8">
    <location>
        <begin position="232"/>
        <end position="253"/>
    </location>
</feature>